<sequence>MTPQEITAELKNLFGEAVQVNEPESWQAELDNLRLLVLLSEDRSWLRALVTIAPMQEALPFMQQLLEANFDETQETRYAFFQGLLWGVFQHSRDSLTSTDFRAAIARLLTIQQQGLGNAFNDLAETQVRQIIRAAKQQGQTLEATLQSLERFYEEGVMGDIDSGPATRNRVLGAWRYQLERLWETVEP</sequence>
<dbReference type="RefSeq" id="WP_268610591.1">
    <property type="nucleotide sequence ID" value="NZ_CP113797.1"/>
</dbReference>
<reference evidence="1" key="1">
    <citation type="submission" date="2022-12" db="EMBL/GenBank/DDBJ databases">
        <title>Polyphasic identification of a Novel Hot-Spring Cyanobacterium Ocullathermofonsia sinensis gen nov. sp. nov. and Genomic Insights on its Adaptations to the Thermal Habitat.</title>
        <authorList>
            <person name="Daroch M."/>
            <person name="Tang J."/>
            <person name="Jiang Y."/>
        </authorList>
    </citation>
    <scope>NUCLEOTIDE SEQUENCE</scope>
    <source>
        <strain evidence="1">PKUAC-SCTA174</strain>
    </source>
</reference>
<dbReference type="SUPFAM" id="SSF69635">
    <property type="entry name" value="Type III secretory system chaperone-like"/>
    <property type="match status" value="1"/>
</dbReference>
<dbReference type="AlphaFoldDB" id="A0A9E9C513"/>
<keyword evidence="2" id="KW-1185">Reference proteome</keyword>
<organism evidence="1 2">
    <name type="scientific">Thermocoleostomius sinensis A174</name>
    <dbReference type="NCBI Taxonomy" id="2016057"/>
    <lineage>
        <taxon>Bacteria</taxon>
        <taxon>Bacillati</taxon>
        <taxon>Cyanobacteriota</taxon>
        <taxon>Cyanophyceae</taxon>
        <taxon>Oculatellales</taxon>
        <taxon>Oculatellaceae</taxon>
        <taxon>Thermocoleostomius</taxon>
    </lineage>
</organism>
<gene>
    <name evidence="1" type="ORF">OXH18_01140</name>
</gene>
<proteinExistence type="predicted"/>
<dbReference type="KEGG" id="tsin:OXH18_01140"/>
<name>A0A9E9C513_9CYAN</name>
<evidence type="ECO:0000313" key="1">
    <source>
        <dbReference type="EMBL" id="WAL60631.1"/>
    </source>
</evidence>
<dbReference type="EMBL" id="CP113797">
    <property type="protein sequence ID" value="WAL60631.1"/>
    <property type="molecule type" value="Genomic_DNA"/>
</dbReference>
<dbReference type="Proteomes" id="UP001163152">
    <property type="component" value="Chromosome"/>
</dbReference>
<evidence type="ECO:0000313" key="2">
    <source>
        <dbReference type="Proteomes" id="UP001163152"/>
    </source>
</evidence>
<accession>A0A9E9C513</accession>
<dbReference type="Gene3D" id="3.30.1460.10">
    <property type="match status" value="1"/>
</dbReference>
<protein>
    <submittedName>
        <fullName evidence="1">Uncharacterized protein</fullName>
    </submittedName>
</protein>